<gene>
    <name evidence="1" type="ORF">HX099_10510</name>
</gene>
<name>A0AAW7DSU2_9GAMM</name>
<reference evidence="1" key="1">
    <citation type="submission" date="2020-06" db="EMBL/GenBank/DDBJ databases">
        <authorList>
            <person name="Dong N."/>
        </authorList>
    </citation>
    <scope>NUCLEOTIDE SEQUENCE</scope>
    <source>
        <strain evidence="1">DF46-2-2</strain>
    </source>
</reference>
<dbReference type="Proteomes" id="UP001173465">
    <property type="component" value="Unassembled WGS sequence"/>
</dbReference>
<evidence type="ECO:0008006" key="3">
    <source>
        <dbReference type="Google" id="ProtNLM"/>
    </source>
</evidence>
<reference evidence="1" key="2">
    <citation type="journal article" date="2022" name="Sci. Total Environ.">
        <title>Prevalence, transmission, and molecular epidemiology of tet(X)-positive bacteria among humans, animals, and environmental niches in China: An epidemiological, and genomic-based study.</title>
        <authorList>
            <person name="Dong N."/>
            <person name="Zeng Y."/>
            <person name="Cai C."/>
            <person name="Sun C."/>
            <person name="Lu J."/>
            <person name="Liu C."/>
            <person name="Zhou H."/>
            <person name="Sun Q."/>
            <person name="Shu L."/>
            <person name="Wang H."/>
            <person name="Wang Y."/>
            <person name="Wang S."/>
            <person name="Wu C."/>
            <person name="Chan E.W."/>
            <person name="Chen G."/>
            <person name="Shen Z."/>
            <person name="Chen S."/>
            <person name="Zhang R."/>
        </authorList>
    </citation>
    <scope>NUCLEOTIDE SEQUENCE</scope>
    <source>
        <strain evidence="1">DF46-2-2</strain>
    </source>
</reference>
<sequence>MSKGYIPKTPTIFDLSGEAYNPASPLFFDFNSAKENKPLITLTADISYRNAKAKSQRARGIRFADTWSLDQRYQRGRWALAASHDLSKITGWKPVVIKDVQSQIAWDQASAQDIQQLADWKQLRDVDLTQQLTWHRRLRCIDIKLHVLYNPKPMDIDQEANAAWLRVDDFGKRPNPAQILRDSLYLSNTLPLAFNFAGRRYSPLQNGEAFFDFRYIPPEPKLQPVDGRSERIRWGEAKQINPADRIRWKWATPTDPNFTGIKYPDYDGPVIIIPDPESAGEPEIKETYVIANSVSMCVLPDCTPINATGIVITRDIDSYSWTLSANIFGRESMQLLKPDQKGQKNVKITINGHEWIFVISSYSSHNKFPSERFTVQGASRTQLLGEPYARTFSAVNAVDINALQAVEDLLQNTGFSVVWDSINQNPPDWTISAGALTYQEQTPIEVAGRIAEAIGAVIRPHATKDEFAVIPRYRDPVWQWQDAFHERIIPHQIISEVGGEWSPKPEYNSCYVSGTAQGVAVDVRRAGTSGNQPAPDVFDDLITSTDAARMRGITEICKGGNQEIVNLTLPLFPVDAPPALIHPAMLCEVRPHNEANWRGLCLETTITAEGTGASVVKQQVKLERHHGNR</sequence>
<proteinExistence type="predicted"/>
<evidence type="ECO:0000313" key="1">
    <source>
        <dbReference type="EMBL" id="MDM1697085.1"/>
    </source>
</evidence>
<organism evidence="1 2">
    <name type="scientific">Thiopseudomonas alkaliphila</name>
    <dbReference type="NCBI Taxonomy" id="1697053"/>
    <lineage>
        <taxon>Bacteria</taxon>
        <taxon>Pseudomonadati</taxon>
        <taxon>Pseudomonadota</taxon>
        <taxon>Gammaproteobacteria</taxon>
        <taxon>Pseudomonadales</taxon>
        <taxon>Pseudomonadaceae</taxon>
        <taxon>Thiopseudomonas</taxon>
    </lineage>
</organism>
<protein>
    <recommendedName>
        <fullName evidence="3">Phage tail protein</fullName>
    </recommendedName>
</protein>
<comment type="caution">
    <text evidence="1">The sequence shown here is derived from an EMBL/GenBank/DDBJ whole genome shotgun (WGS) entry which is preliminary data.</text>
</comment>
<accession>A0AAW7DSU2</accession>
<dbReference type="AlphaFoldDB" id="A0AAW7DSU2"/>
<dbReference type="RefSeq" id="WP_286594342.1">
    <property type="nucleotide sequence ID" value="NZ_JACANB010000008.1"/>
</dbReference>
<evidence type="ECO:0000313" key="2">
    <source>
        <dbReference type="Proteomes" id="UP001173465"/>
    </source>
</evidence>
<dbReference type="EMBL" id="JACANB010000008">
    <property type="protein sequence ID" value="MDM1697085.1"/>
    <property type="molecule type" value="Genomic_DNA"/>
</dbReference>